<dbReference type="GO" id="GO:0080132">
    <property type="term" value="F:fatty acid 2-hydroxylase activity"/>
    <property type="evidence" value="ECO:0007669"/>
    <property type="project" value="InterPro"/>
</dbReference>
<evidence type="ECO:0000256" key="5">
    <source>
        <dbReference type="ARBA" id="ARBA00022723"/>
    </source>
</evidence>
<accession>A0A2G0CH09</accession>
<evidence type="ECO:0000259" key="15">
    <source>
        <dbReference type="Pfam" id="PF04116"/>
    </source>
</evidence>
<feature type="transmembrane region" description="Helical" evidence="14">
    <location>
        <begin position="32"/>
        <end position="50"/>
    </location>
</feature>
<dbReference type="PANTHER" id="PTHR12863">
    <property type="entry name" value="FATTY ACID HYDROXYLASE"/>
    <property type="match status" value="1"/>
</dbReference>
<evidence type="ECO:0000256" key="3">
    <source>
        <dbReference type="ARBA" id="ARBA00022516"/>
    </source>
</evidence>
<evidence type="ECO:0000313" key="17">
    <source>
        <dbReference type="Proteomes" id="UP000226437"/>
    </source>
</evidence>
<dbReference type="RefSeq" id="WP_099105877.1">
    <property type="nucleotide sequence ID" value="NZ_JAATJF010000002.1"/>
</dbReference>
<keyword evidence="11" id="KW-0443">Lipid metabolism</keyword>
<sequence length="220" mass="25531">MKARTQKFKSNADISPPMFENKILNRLTQTHIATPIIIFFVYAIGLLWYTEVRTDIPALVVAAVFFAGTLGFTFMEYAVHRWVYHPPHGASDTYKKVTYKMHGMHHDYPKDKRRLAMPPIVAIVLATSLLFLFELVLGEYSFSYLAGFVVGYALYLVVHYTVHIYAPPRNFLRALWVNHSIHHYSEDEVLFGVSQPLWDYVFGTMPKSEKDKKMAREIHR</sequence>
<keyword evidence="7" id="KW-0276">Fatty acid metabolism</keyword>
<feature type="transmembrane region" description="Helical" evidence="14">
    <location>
        <begin position="142"/>
        <end position="166"/>
    </location>
</feature>
<gene>
    <name evidence="16" type="ORF">CGL56_07340</name>
</gene>
<protein>
    <submittedName>
        <fullName evidence="16">Fatty acid hydroxylase</fullName>
    </submittedName>
</protein>
<reference evidence="16 17" key="1">
    <citation type="submission" date="2017-10" db="EMBL/GenBank/DDBJ databases">
        <title>The draft genome sequence of Lewinella marina KCTC 32374.</title>
        <authorList>
            <person name="Wang K."/>
        </authorList>
    </citation>
    <scope>NUCLEOTIDE SEQUENCE [LARGE SCALE GENOMIC DNA]</scope>
    <source>
        <strain evidence="16 17">MKG-38</strain>
    </source>
</reference>
<evidence type="ECO:0000256" key="11">
    <source>
        <dbReference type="ARBA" id="ARBA00023098"/>
    </source>
</evidence>
<feature type="transmembrane region" description="Helical" evidence="14">
    <location>
        <begin position="56"/>
        <end position="75"/>
    </location>
</feature>
<keyword evidence="12 14" id="KW-0472">Membrane</keyword>
<evidence type="ECO:0000256" key="1">
    <source>
        <dbReference type="ARBA" id="ARBA00001947"/>
    </source>
</evidence>
<comment type="cofactor">
    <cofactor evidence="1">
        <name>Zn(2+)</name>
        <dbReference type="ChEBI" id="CHEBI:29105"/>
    </cofactor>
</comment>
<dbReference type="Proteomes" id="UP000226437">
    <property type="component" value="Unassembled WGS sequence"/>
</dbReference>
<dbReference type="EMBL" id="PDLO01000002">
    <property type="protein sequence ID" value="PHK99262.1"/>
    <property type="molecule type" value="Genomic_DNA"/>
</dbReference>
<evidence type="ECO:0000256" key="12">
    <source>
        <dbReference type="ARBA" id="ARBA00023136"/>
    </source>
</evidence>
<keyword evidence="3" id="KW-0444">Lipid biosynthesis</keyword>
<dbReference type="GO" id="GO:0005506">
    <property type="term" value="F:iron ion binding"/>
    <property type="evidence" value="ECO:0007669"/>
    <property type="project" value="InterPro"/>
</dbReference>
<evidence type="ECO:0000256" key="9">
    <source>
        <dbReference type="ARBA" id="ARBA00022989"/>
    </source>
</evidence>
<proteinExistence type="predicted"/>
<evidence type="ECO:0000256" key="6">
    <source>
        <dbReference type="ARBA" id="ARBA00022824"/>
    </source>
</evidence>
<comment type="subcellular location">
    <subcellularLocation>
        <location evidence="2">Endoplasmic reticulum membrane</location>
        <topology evidence="2">Multi-pass membrane protein</topology>
    </subcellularLocation>
</comment>
<dbReference type="GO" id="GO:0006633">
    <property type="term" value="P:fatty acid biosynthetic process"/>
    <property type="evidence" value="ECO:0007669"/>
    <property type="project" value="UniProtKB-KW"/>
</dbReference>
<keyword evidence="6" id="KW-0256">Endoplasmic reticulum</keyword>
<evidence type="ECO:0000256" key="10">
    <source>
        <dbReference type="ARBA" id="ARBA00023002"/>
    </source>
</evidence>
<dbReference type="GO" id="GO:0016020">
    <property type="term" value="C:membrane"/>
    <property type="evidence" value="ECO:0007669"/>
    <property type="project" value="InterPro"/>
</dbReference>
<feature type="transmembrane region" description="Helical" evidence="14">
    <location>
        <begin position="115"/>
        <end position="136"/>
    </location>
</feature>
<evidence type="ECO:0000256" key="7">
    <source>
        <dbReference type="ARBA" id="ARBA00022832"/>
    </source>
</evidence>
<dbReference type="PANTHER" id="PTHR12863:SF1">
    <property type="entry name" value="FATTY ACID 2-HYDROXYLASE"/>
    <property type="match status" value="1"/>
</dbReference>
<keyword evidence="9 14" id="KW-1133">Transmembrane helix</keyword>
<evidence type="ECO:0000256" key="13">
    <source>
        <dbReference type="ARBA" id="ARBA00023160"/>
    </source>
</evidence>
<dbReference type="InterPro" id="IPR014430">
    <property type="entry name" value="Scs7"/>
</dbReference>
<organism evidence="16 17">
    <name type="scientific">Neolewinella marina</name>
    <dbReference type="NCBI Taxonomy" id="438751"/>
    <lineage>
        <taxon>Bacteria</taxon>
        <taxon>Pseudomonadati</taxon>
        <taxon>Bacteroidota</taxon>
        <taxon>Saprospiria</taxon>
        <taxon>Saprospirales</taxon>
        <taxon>Lewinellaceae</taxon>
        <taxon>Neolewinella</taxon>
    </lineage>
</organism>
<keyword evidence="8" id="KW-0862">Zinc</keyword>
<keyword evidence="5" id="KW-0479">Metal-binding</keyword>
<evidence type="ECO:0000256" key="8">
    <source>
        <dbReference type="ARBA" id="ARBA00022833"/>
    </source>
</evidence>
<keyword evidence="10" id="KW-0560">Oxidoreductase</keyword>
<evidence type="ECO:0000256" key="4">
    <source>
        <dbReference type="ARBA" id="ARBA00022692"/>
    </source>
</evidence>
<evidence type="ECO:0000313" key="16">
    <source>
        <dbReference type="EMBL" id="PHK99262.1"/>
    </source>
</evidence>
<evidence type="ECO:0000256" key="14">
    <source>
        <dbReference type="SAM" id="Phobius"/>
    </source>
</evidence>
<keyword evidence="4 14" id="KW-0812">Transmembrane</keyword>
<keyword evidence="13" id="KW-0275">Fatty acid biosynthesis</keyword>
<dbReference type="InterPro" id="IPR006694">
    <property type="entry name" value="Fatty_acid_hydroxylase"/>
</dbReference>
<name>A0A2G0CH09_9BACT</name>
<dbReference type="AlphaFoldDB" id="A0A2G0CH09"/>
<keyword evidence="17" id="KW-1185">Reference proteome</keyword>
<dbReference type="OrthoDB" id="9784228at2"/>
<feature type="domain" description="Fatty acid hydroxylase" evidence="15">
    <location>
        <begin position="66"/>
        <end position="204"/>
    </location>
</feature>
<comment type="caution">
    <text evidence="16">The sequence shown here is derived from an EMBL/GenBank/DDBJ whole genome shotgun (WGS) entry which is preliminary data.</text>
</comment>
<dbReference type="Pfam" id="PF04116">
    <property type="entry name" value="FA_hydroxylase"/>
    <property type="match status" value="1"/>
</dbReference>
<evidence type="ECO:0000256" key="2">
    <source>
        <dbReference type="ARBA" id="ARBA00004477"/>
    </source>
</evidence>